<organism evidence="1 2">
    <name type="scientific">Stappia sediminis</name>
    <dbReference type="NCBI Taxonomy" id="2692190"/>
    <lineage>
        <taxon>Bacteria</taxon>
        <taxon>Pseudomonadati</taxon>
        <taxon>Pseudomonadota</taxon>
        <taxon>Alphaproteobacteria</taxon>
        <taxon>Hyphomicrobiales</taxon>
        <taxon>Stappiaceae</taxon>
        <taxon>Stappia</taxon>
    </lineage>
</organism>
<protein>
    <submittedName>
        <fullName evidence="1">Uncharacterized protein</fullName>
    </submittedName>
</protein>
<accession>A0A7X3LS53</accession>
<keyword evidence="2" id="KW-1185">Reference proteome</keyword>
<evidence type="ECO:0000313" key="2">
    <source>
        <dbReference type="Proteomes" id="UP000433101"/>
    </source>
</evidence>
<name>A0A7X3LS53_9HYPH</name>
<proteinExistence type="predicted"/>
<evidence type="ECO:0000313" key="1">
    <source>
        <dbReference type="EMBL" id="MXN64115.1"/>
    </source>
</evidence>
<dbReference type="AlphaFoldDB" id="A0A7X3LS53"/>
<dbReference type="EMBL" id="WUMV01000002">
    <property type="protein sequence ID" value="MXN64115.1"/>
    <property type="molecule type" value="Genomic_DNA"/>
</dbReference>
<comment type="caution">
    <text evidence="1">The sequence shown here is derived from an EMBL/GenBank/DDBJ whole genome shotgun (WGS) entry which is preliminary data.</text>
</comment>
<reference evidence="1 2" key="1">
    <citation type="submission" date="2019-12" db="EMBL/GenBank/DDBJ databases">
        <authorList>
            <person name="Li M."/>
        </authorList>
    </citation>
    <scope>NUCLEOTIDE SEQUENCE [LARGE SCALE GENOMIC DNA]</scope>
    <source>
        <strain evidence="1 2">GBMRC 2046</strain>
    </source>
</reference>
<gene>
    <name evidence="1" type="ORF">GR183_04310</name>
</gene>
<dbReference type="Proteomes" id="UP000433101">
    <property type="component" value="Unassembled WGS sequence"/>
</dbReference>
<sequence>MAMTLIVPFASANAARPDTRAMTCGQAQSLVQRYGAVVMTTGQYTYFRFVADRGFCDAWETLQPKVAPTRDNPRCIVGYACVEPLFAPWDD</sequence>